<dbReference type="EMBL" id="CM007390">
    <property type="protein sequence ID" value="ONK56425.1"/>
    <property type="molecule type" value="Genomic_DNA"/>
</dbReference>
<reference evidence="2" key="1">
    <citation type="journal article" date="2017" name="Nat. Commun.">
        <title>The asparagus genome sheds light on the origin and evolution of a young Y chromosome.</title>
        <authorList>
            <person name="Harkess A."/>
            <person name="Zhou J."/>
            <person name="Xu C."/>
            <person name="Bowers J.E."/>
            <person name="Van der Hulst R."/>
            <person name="Ayyampalayam S."/>
            <person name="Mercati F."/>
            <person name="Riccardi P."/>
            <person name="McKain M.R."/>
            <person name="Kakrana A."/>
            <person name="Tang H."/>
            <person name="Ray J."/>
            <person name="Groenendijk J."/>
            <person name="Arikit S."/>
            <person name="Mathioni S.M."/>
            <person name="Nakano M."/>
            <person name="Shan H."/>
            <person name="Telgmann-Rauber A."/>
            <person name="Kanno A."/>
            <person name="Yue Z."/>
            <person name="Chen H."/>
            <person name="Li W."/>
            <person name="Chen Y."/>
            <person name="Xu X."/>
            <person name="Zhang Y."/>
            <person name="Luo S."/>
            <person name="Chen H."/>
            <person name="Gao J."/>
            <person name="Mao Z."/>
            <person name="Pires J.C."/>
            <person name="Luo M."/>
            <person name="Kudrna D."/>
            <person name="Wing R.A."/>
            <person name="Meyers B.C."/>
            <person name="Yi K."/>
            <person name="Kong H."/>
            <person name="Lavrijsen P."/>
            <person name="Sunseri F."/>
            <person name="Falavigna A."/>
            <person name="Ye Y."/>
            <person name="Leebens-Mack J.H."/>
            <person name="Chen G."/>
        </authorList>
    </citation>
    <scope>NUCLEOTIDE SEQUENCE [LARGE SCALE GENOMIC DNA]</scope>
    <source>
        <strain evidence="2">cv. DH0086</strain>
    </source>
</reference>
<proteinExistence type="predicted"/>
<dbReference type="AlphaFoldDB" id="A0A5P1E4Q6"/>
<gene>
    <name evidence="1" type="ORF">A4U43_C10F8500</name>
</gene>
<sequence length="159" mass="18131">MYPKLSALHSSLALLLISYSMDYKLRERRIWDCDSALYDSFELISFKRQLDSALIASSRCLSLPRLSDPDLNQISQAPKKEKKRSKVGRLIRSLFRLSGKNSDRVLNVEDSKSTNCDGVNLPTIPEEYSAAGVDLLEFDLSSAVRKTISERFPRNAERW</sequence>
<organism evidence="1 2">
    <name type="scientific">Asparagus officinalis</name>
    <name type="common">Garden asparagus</name>
    <dbReference type="NCBI Taxonomy" id="4686"/>
    <lineage>
        <taxon>Eukaryota</taxon>
        <taxon>Viridiplantae</taxon>
        <taxon>Streptophyta</taxon>
        <taxon>Embryophyta</taxon>
        <taxon>Tracheophyta</taxon>
        <taxon>Spermatophyta</taxon>
        <taxon>Magnoliopsida</taxon>
        <taxon>Liliopsida</taxon>
        <taxon>Asparagales</taxon>
        <taxon>Asparagaceae</taxon>
        <taxon>Asparagoideae</taxon>
        <taxon>Asparagus</taxon>
    </lineage>
</organism>
<dbReference type="Proteomes" id="UP000243459">
    <property type="component" value="Chromosome 10"/>
</dbReference>
<accession>A0A5P1E4Q6</accession>
<evidence type="ECO:0000313" key="1">
    <source>
        <dbReference type="EMBL" id="ONK56425.1"/>
    </source>
</evidence>
<dbReference type="OrthoDB" id="1932439at2759"/>
<name>A0A5P1E4Q6_ASPOF</name>
<dbReference type="Gramene" id="ONK56425">
    <property type="protein sequence ID" value="ONK56425"/>
    <property type="gene ID" value="A4U43_C10F8500"/>
</dbReference>
<dbReference type="PANTHER" id="PTHR33978">
    <property type="entry name" value="SERINE/THREONINE-KINASE"/>
    <property type="match status" value="1"/>
</dbReference>
<dbReference type="PANTHER" id="PTHR33978:SF4">
    <property type="entry name" value="SERINE_THREONINE-KINASE"/>
    <property type="match status" value="1"/>
</dbReference>
<evidence type="ECO:0000313" key="2">
    <source>
        <dbReference type="Proteomes" id="UP000243459"/>
    </source>
</evidence>
<protein>
    <submittedName>
        <fullName evidence="1">Uncharacterized protein</fullName>
    </submittedName>
</protein>
<keyword evidence="2" id="KW-1185">Reference proteome</keyword>